<dbReference type="Proteomes" id="UP000315112">
    <property type="component" value="Unassembled WGS sequence"/>
</dbReference>
<evidence type="ECO:0000256" key="1">
    <source>
        <dbReference type="SAM" id="SignalP"/>
    </source>
</evidence>
<dbReference type="InterPro" id="IPR021557">
    <property type="entry name" value="DUF3016"/>
</dbReference>
<evidence type="ECO:0000313" key="3">
    <source>
        <dbReference type="Proteomes" id="UP000315112"/>
    </source>
</evidence>
<keyword evidence="1" id="KW-0732">Signal</keyword>
<feature type="chain" id="PRO_5021945804" description="DUF3016 domain-containing protein" evidence="1">
    <location>
        <begin position="23"/>
        <end position="160"/>
    </location>
</feature>
<organism evidence="2 3">
    <name type="scientific">Pseudoduganella flava</name>
    <dbReference type="NCBI Taxonomy" id="871742"/>
    <lineage>
        <taxon>Bacteria</taxon>
        <taxon>Pseudomonadati</taxon>
        <taxon>Pseudomonadota</taxon>
        <taxon>Betaproteobacteria</taxon>
        <taxon>Burkholderiales</taxon>
        <taxon>Oxalobacteraceae</taxon>
        <taxon>Telluria group</taxon>
        <taxon>Pseudoduganella</taxon>
    </lineage>
</organism>
<evidence type="ECO:0000313" key="2">
    <source>
        <dbReference type="EMBL" id="TWI48468.1"/>
    </source>
</evidence>
<dbReference type="Pfam" id="PF11454">
    <property type="entry name" value="DUF3016"/>
    <property type="match status" value="1"/>
</dbReference>
<protein>
    <recommendedName>
        <fullName evidence="4">DUF3016 domain-containing protein</fullName>
    </recommendedName>
</protein>
<evidence type="ECO:0008006" key="4">
    <source>
        <dbReference type="Google" id="ProtNLM"/>
    </source>
</evidence>
<feature type="signal peptide" evidence="1">
    <location>
        <begin position="1"/>
        <end position="22"/>
    </location>
</feature>
<comment type="caution">
    <text evidence="2">The sequence shown here is derived from an EMBL/GenBank/DDBJ whole genome shotgun (WGS) entry which is preliminary data.</text>
</comment>
<accession>A0A562PVQ3</accession>
<dbReference type="RefSeq" id="WP_158206728.1">
    <property type="nucleotide sequence ID" value="NZ_CP046904.1"/>
</dbReference>
<proteinExistence type="predicted"/>
<dbReference type="EMBL" id="VLKW01000003">
    <property type="protein sequence ID" value="TWI48468.1"/>
    <property type="molecule type" value="Genomic_DNA"/>
</dbReference>
<sequence>MKTMLRAAGLTALLLTAGLASAGTATVTYGPLDKMTDVPRFASDREGMEAHFREHMGKLAEQLPAGQVLKVEFVDIDLAGDQFPRVAIQDVRVLKGRADWPRMELRWSVEQDGTVVSSGTSKVADPNYLMSSNRYNNEMYGYEKEMLDDWFRKEVLKKKR</sequence>
<name>A0A562PVQ3_9BURK</name>
<reference evidence="2 3" key="1">
    <citation type="journal article" date="2015" name="Stand. Genomic Sci.">
        <title>Genomic Encyclopedia of Bacterial and Archaeal Type Strains, Phase III: the genomes of soil and plant-associated and newly described type strains.</title>
        <authorList>
            <person name="Whitman W.B."/>
            <person name="Woyke T."/>
            <person name="Klenk H.P."/>
            <person name="Zhou Y."/>
            <person name="Lilburn T.G."/>
            <person name="Beck B.J."/>
            <person name="De Vos P."/>
            <person name="Vandamme P."/>
            <person name="Eisen J.A."/>
            <person name="Garrity G."/>
            <person name="Hugenholtz P."/>
            <person name="Kyrpides N.C."/>
        </authorList>
    </citation>
    <scope>NUCLEOTIDE SEQUENCE [LARGE SCALE GENOMIC DNA]</scope>
    <source>
        <strain evidence="2 3">CGMCC 1.10685</strain>
    </source>
</reference>
<gene>
    <name evidence="2" type="ORF">IP92_01857</name>
</gene>
<dbReference type="OrthoDB" id="195620at2"/>
<dbReference type="AlphaFoldDB" id="A0A562PVQ3"/>